<protein>
    <submittedName>
        <fullName evidence="1">Uncharacterized protein</fullName>
    </submittedName>
</protein>
<gene>
    <name evidence="1" type="ORF">E2C01_016583</name>
</gene>
<evidence type="ECO:0000313" key="2">
    <source>
        <dbReference type="Proteomes" id="UP000324222"/>
    </source>
</evidence>
<organism evidence="1 2">
    <name type="scientific">Portunus trituberculatus</name>
    <name type="common">Swimming crab</name>
    <name type="synonym">Neptunus trituberculatus</name>
    <dbReference type="NCBI Taxonomy" id="210409"/>
    <lineage>
        <taxon>Eukaryota</taxon>
        <taxon>Metazoa</taxon>
        <taxon>Ecdysozoa</taxon>
        <taxon>Arthropoda</taxon>
        <taxon>Crustacea</taxon>
        <taxon>Multicrustacea</taxon>
        <taxon>Malacostraca</taxon>
        <taxon>Eumalacostraca</taxon>
        <taxon>Eucarida</taxon>
        <taxon>Decapoda</taxon>
        <taxon>Pleocyemata</taxon>
        <taxon>Brachyura</taxon>
        <taxon>Eubrachyura</taxon>
        <taxon>Portunoidea</taxon>
        <taxon>Portunidae</taxon>
        <taxon>Portuninae</taxon>
        <taxon>Portunus</taxon>
    </lineage>
</organism>
<reference evidence="1 2" key="1">
    <citation type="submission" date="2019-05" db="EMBL/GenBank/DDBJ databases">
        <title>Another draft genome of Portunus trituberculatus and its Hox gene families provides insights of decapod evolution.</title>
        <authorList>
            <person name="Jeong J.-H."/>
            <person name="Song I."/>
            <person name="Kim S."/>
            <person name="Choi T."/>
            <person name="Kim D."/>
            <person name="Ryu S."/>
            <person name="Kim W."/>
        </authorList>
    </citation>
    <scope>NUCLEOTIDE SEQUENCE [LARGE SCALE GENOMIC DNA]</scope>
    <source>
        <tissue evidence="1">Muscle</tissue>
    </source>
</reference>
<accession>A0A5B7DPZ6</accession>
<sequence length="76" mass="9204">MWKLIFSKKETIARTLITPEFESTVMDKQDMNRRHFKVKTRVSETIIAPLRHFTLPMRRQDPSLLSMLRLRPHFYS</sequence>
<dbReference type="AlphaFoldDB" id="A0A5B7DPZ6"/>
<proteinExistence type="predicted"/>
<name>A0A5B7DPZ6_PORTR</name>
<keyword evidence="2" id="KW-1185">Reference proteome</keyword>
<dbReference type="Proteomes" id="UP000324222">
    <property type="component" value="Unassembled WGS sequence"/>
</dbReference>
<dbReference type="EMBL" id="VSRR010001218">
    <property type="protein sequence ID" value="MPC23528.1"/>
    <property type="molecule type" value="Genomic_DNA"/>
</dbReference>
<comment type="caution">
    <text evidence="1">The sequence shown here is derived from an EMBL/GenBank/DDBJ whole genome shotgun (WGS) entry which is preliminary data.</text>
</comment>
<evidence type="ECO:0000313" key="1">
    <source>
        <dbReference type="EMBL" id="MPC23528.1"/>
    </source>
</evidence>